<evidence type="ECO:0000313" key="1">
    <source>
        <dbReference type="EMBL" id="CAF3001238.1"/>
    </source>
</evidence>
<dbReference type="OrthoDB" id="6376276at2759"/>
<name>A0A7R8D538_LEPSM</name>
<keyword evidence="2" id="KW-1185">Reference proteome</keyword>
<organism evidence="1 2">
    <name type="scientific">Lepeophtheirus salmonis</name>
    <name type="common">Salmon louse</name>
    <name type="synonym">Caligus salmonis</name>
    <dbReference type="NCBI Taxonomy" id="72036"/>
    <lineage>
        <taxon>Eukaryota</taxon>
        <taxon>Metazoa</taxon>
        <taxon>Ecdysozoa</taxon>
        <taxon>Arthropoda</taxon>
        <taxon>Crustacea</taxon>
        <taxon>Multicrustacea</taxon>
        <taxon>Hexanauplia</taxon>
        <taxon>Copepoda</taxon>
        <taxon>Siphonostomatoida</taxon>
        <taxon>Caligidae</taxon>
        <taxon>Lepeophtheirus</taxon>
    </lineage>
</organism>
<accession>A0A7R8D538</accession>
<proteinExistence type="predicted"/>
<dbReference type="AlphaFoldDB" id="A0A7R8D538"/>
<dbReference type="Proteomes" id="UP000675881">
    <property type="component" value="Chromosome 7"/>
</dbReference>
<gene>
    <name evidence="1" type="ORF">LSAA_13182</name>
</gene>
<evidence type="ECO:0000313" key="2">
    <source>
        <dbReference type="Proteomes" id="UP000675881"/>
    </source>
</evidence>
<dbReference type="EMBL" id="HG994586">
    <property type="protein sequence ID" value="CAF3001238.1"/>
    <property type="molecule type" value="Genomic_DNA"/>
</dbReference>
<protein>
    <submittedName>
        <fullName evidence="1">(salmon louse) hypothetical protein</fullName>
    </submittedName>
</protein>
<sequence>MVYLQKTLDETMCEDTVFWDLNYSMQFNEMGLEYLKQKVLKIMEGLEEKLFEHDNFVWIDHAGIKEILNKRESGSCEPLIIFNNLLRWSLYQVDRVACCEIDDKSGAEIPIEIRLEWINNFRKETEPECYQEEYLKYVPQFDLISNEKLLKSSLELMNIVVNNPNRLRYSEYGCKNMPNTKLSFLDDIKISGLKSNKDASKKSIREICLLNMMDGSKKDEESLMTL</sequence>
<reference evidence="1" key="1">
    <citation type="submission" date="2021-02" db="EMBL/GenBank/DDBJ databases">
        <authorList>
            <person name="Bekaert M."/>
        </authorList>
    </citation>
    <scope>NUCLEOTIDE SEQUENCE</scope>
    <source>
        <strain evidence="1">IoA-00</strain>
    </source>
</reference>